<dbReference type="AlphaFoldDB" id="A0A7Z0N9N5"/>
<protein>
    <submittedName>
        <fullName evidence="1">Uncharacterized protein</fullName>
    </submittedName>
</protein>
<name>A0A7Z0N9N5_9GAMM</name>
<gene>
    <name evidence="1" type="ORF">HZU72_17490</name>
</gene>
<evidence type="ECO:0000313" key="1">
    <source>
        <dbReference type="EMBL" id="NYT74207.1"/>
    </source>
</evidence>
<sequence length="180" mass="20274">MAMDQQYTDTLKELEQAKAARDEYRNHLEVICEMTGEGSDIGAAHEAVNALIEQRDQYRAAEEAQIALRAKMEQERDALAAHLEQLSYLIVDAKRCAAVLAFPLNYNAPDYQSFAKDVMSTIEALSKKEPIASLACRDLIQRAEELEEFAAELPKFSAMGMEKALILKARERRKQAEGHQ</sequence>
<organism evidence="1 2">
    <name type="scientific">Vreelandella sedimenti</name>
    <dbReference type="NCBI Taxonomy" id="2729618"/>
    <lineage>
        <taxon>Bacteria</taxon>
        <taxon>Pseudomonadati</taxon>
        <taxon>Pseudomonadota</taxon>
        <taxon>Gammaproteobacteria</taxon>
        <taxon>Oceanospirillales</taxon>
        <taxon>Halomonadaceae</taxon>
        <taxon>Vreelandella</taxon>
    </lineage>
</organism>
<dbReference type="EMBL" id="JACCGK010000016">
    <property type="protein sequence ID" value="NYT74207.1"/>
    <property type="molecule type" value="Genomic_DNA"/>
</dbReference>
<proteinExistence type="predicted"/>
<keyword evidence="2" id="KW-1185">Reference proteome</keyword>
<evidence type="ECO:0000313" key="2">
    <source>
        <dbReference type="Proteomes" id="UP000520876"/>
    </source>
</evidence>
<reference evidence="1 2" key="1">
    <citation type="submission" date="2020-07" db="EMBL/GenBank/DDBJ databases">
        <title>Halomonas sp. QX-2 draft genome sequence.</title>
        <authorList>
            <person name="Qiu X."/>
        </authorList>
    </citation>
    <scope>NUCLEOTIDE SEQUENCE [LARGE SCALE GENOMIC DNA]</scope>
    <source>
        <strain evidence="1 2">QX-2</strain>
    </source>
</reference>
<dbReference type="RefSeq" id="WP_180094396.1">
    <property type="nucleotide sequence ID" value="NZ_JACCGK010000016.1"/>
</dbReference>
<comment type="caution">
    <text evidence="1">The sequence shown here is derived from an EMBL/GenBank/DDBJ whole genome shotgun (WGS) entry which is preliminary data.</text>
</comment>
<dbReference type="Proteomes" id="UP000520876">
    <property type="component" value="Unassembled WGS sequence"/>
</dbReference>
<accession>A0A7Z0N9N5</accession>